<accession>A0A0W0YQX5</accession>
<sequence length="68" mass="7639">MLAGTVFCPQISRALRLYQCISKRINRLNVIGAIQLGQISETIASQVDWVREVLMIVLLASIVRSRLL</sequence>
<proteinExistence type="predicted"/>
<protein>
    <submittedName>
        <fullName evidence="1">Uncharacterized protein</fullName>
    </submittedName>
</protein>
<gene>
    <name evidence="1" type="ORF">Lsha_2014</name>
</gene>
<keyword evidence="2" id="KW-1185">Reference proteome</keyword>
<evidence type="ECO:0000313" key="2">
    <source>
        <dbReference type="Proteomes" id="UP000054600"/>
    </source>
</evidence>
<organism evidence="1 2">
    <name type="scientific">Legionella shakespearei DSM 23087</name>
    <dbReference type="NCBI Taxonomy" id="1122169"/>
    <lineage>
        <taxon>Bacteria</taxon>
        <taxon>Pseudomonadati</taxon>
        <taxon>Pseudomonadota</taxon>
        <taxon>Gammaproteobacteria</taxon>
        <taxon>Legionellales</taxon>
        <taxon>Legionellaceae</taxon>
        <taxon>Legionella</taxon>
    </lineage>
</organism>
<evidence type="ECO:0000313" key="1">
    <source>
        <dbReference type="EMBL" id="KTD59087.1"/>
    </source>
</evidence>
<dbReference type="Proteomes" id="UP000054600">
    <property type="component" value="Unassembled WGS sequence"/>
</dbReference>
<dbReference type="AlphaFoldDB" id="A0A0W0YQX5"/>
<comment type="caution">
    <text evidence="1">The sequence shown here is derived from an EMBL/GenBank/DDBJ whole genome shotgun (WGS) entry which is preliminary data.</text>
</comment>
<reference evidence="1 2" key="1">
    <citation type="submission" date="2015-11" db="EMBL/GenBank/DDBJ databases">
        <title>Genomic analysis of 38 Legionella species identifies large and diverse effector repertoires.</title>
        <authorList>
            <person name="Burstein D."/>
            <person name="Amaro F."/>
            <person name="Zusman T."/>
            <person name="Lifshitz Z."/>
            <person name="Cohen O."/>
            <person name="Gilbert J.A."/>
            <person name="Pupko T."/>
            <person name="Shuman H.A."/>
            <person name="Segal G."/>
        </authorList>
    </citation>
    <scope>NUCLEOTIDE SEQUENCE [LARGE SCALE GENOMIC DNA]</scope>
    <source>
        <strain evidence="1 2">ATCC 49655</strain>
    </source>
</reference>
<dbReference type="EMBL" id="LNYW01000051">
    <property type="protein sequence ID" value="KTD59087.1"/>
    <property type="molecule type" value="Genomic_DNA"/>
</dbReference>
<dbReference type="PATRIC" id="fig|1122169.6.peg.2300"/>
<name>A0A0W0YQX5_9GAMM</name>